<organism evidence="2 3">
    <name type="scientific">Penicillium fimorum</name>
    <dbReference type="NCBI Taxonomy" id="1882269"/>
    <lineage>
        <taxon>Eukaryota</taxon>
        <taxon>Fungi</taxon>
        <taxon>Dikarya</taxon>
        <taxon>Ascomycota</taxon>
        <taxon>Pezizomycotina</taxon>
        <taxon>Eurotiomycetes</taxon>
        <taxon>Eurotiomycetidae</taxon>
        <taxon>Eurotiales</taxon>
        <taxon>Aspergillaceae</taxon>
        <taxon>Penicillium</taxon>
    </lineage>
</organism>
<evidence type="ECO:0000313" key="2">
    <source>
        <dbReference type="EMBL" id="KAJ5512227.1"/>
    </source>
</evidence>
<reference evidence="2" key="1">
    <citation type="submission" date="2022-12" db="EMBL/GenBank/DDBJ databases">
        <authorList>
            <person name="Petersen C."/>
        </authorList>
    </citation>
    <scope>NUCLEOTIDE SEQUENCE</scope>
    <source>
        <strain evidence="2">IBT 29495</strain>
    </source>
</reference>
<dbReference type="Proteomes" id="UP001149954">
    <property type="component" value="Unassembled WGS sequence"/>
</dbReference>
<protein>
    <submittedName>
        <fullName evidence="2">Uncharacterized protein</fullName>
    </submittedName>
</protein>
<gene>
    <name evidence="2" type="ORF">N7463_001779</name>
</gene>
<proteinExistence type="predicted"/>
<dbReference type="OrthoDB" id="4369499at2759"/>
<feature type="region of interest" description="Disordered" evidence="1">
    <location>
        <begin position="27"/>
        <end position="49"/>
    </location>
</feature>
<reference evidence="2" key="2">
    <citation type="journal article" date="2023" name="IMA Fungus">
        <title>Comparative genomic study of the Penicillium genus elucidates a diverse pangenome and 15 lateral gene transfer events.</title>
        <authorList>
            <person name="Petersen C."/>
            <person name="Sorensen T."/>
            <person name="Nielsen M.R."/>
            <person name="Sondergaard T.E."/>
            <person name="Sorensen J.L."/>
            <person name="Fitzpatrick D.A."/>
            <person name="Frisvad J.C."/>
            <person name="Nielsen K.L."/>
        </authorList>
    </citation>
    <scope>NUCLEOTIDE SEQUENCE</scope>
    <source>
        <strain evidence="2">IBT 29495</strain>
    </source>
</reference>
<evidence type="ECO:0000256" key="1">
    <source>
        <dbReference type="SAM" id="MobiDB-lite"/>
    </source>
</evidence>
<evidence type="ECO:0000313" key="3">
    <source>
        <dbReference type="Proteomes" id="UP001149954"/>
    </source>
</evidence>
<dbReference type="EMBL" id="JAPWDS010000002">
    <property type="protein sequence ID" value="KAJ5512227.1"/>
    <property type="molecule type" value="Genomic_DNA"/>
</dbReference>
<comment type="caution">
    <text evidence="2">The sequence shown here is derived from an EMBL/GenBank/DDBJ whole genome shotgun (WGS) entry which is preliminary data.</text>
</comment>
<sequence>MGATWCSIHCTAFLVTVYERNVRPPTLSLTSANPNIQPPDQRDYEGGSSSTAINELTNIPGGLDATTNPSAENGVTECPVGTDAKYKVENIASLANMPAGQYVLDLIDWTRDTMRLNKVSLPIEADMLKIHMFHDLRELAESVDQNAVIHSKSSCQVLDELQPFQRLYHKYDRDKTLEATASVVNAVYFLAISRHEGQDSQPPHFSDVFEEIYPQYPDDEYLTSLVNCVFGHVRNVILADKEEYNKAWLAKRKLVYPPVNEDDSYDHYDLVISDREF</sequence>
<keyword evidence="3" id="KW-1185">Reference proteome</keyword>
<accession>A0A9W9XXZ6</accession>
<dbReference type="AlphaFoldDB" id="A0A9W9XXZ6"/>
<name>A0A9W9XXZ6_9EURO</name>